<proteinExistence type="predicted"/>
<sequence>RLVVASARFAPVSVAVVRWHGWGSMRHLRRVLLLDPLLSECGPVDLPMGHRLILTPLIHLASVSG</sequence>
<keyword evidence="2" id="KW-1185">Reference proteome</keyword>
<dbReference type="AlphaFoldDB" id="A0AAN5D434"/>
<evidence type="ECO:0000313" key="2">
    <source>
        <dbReference type="Proteomes" id="UP001328107"/>
    </source>
</evidence>
<evidence type="ECO:0000313" key="1">
    <source>
        <dbReference type="EMBL" id="GMR55360.1"/>
    </source>
</evidence>
<organism evidence="1 2">
    <name type="scientific">Pristionchus mayeri</name>
    <dbReference type="NCBI Taxonomy" id="1317129"/>
    <lineage>
        <taxon>Eukaryota</taxon>
        <taxon>Metazoa</taxon>
        <taxon>Ecdysozoa</taxon>
        <taxon>Nematoda</taxon>
        <taxon>Chromadorea</taxon>
        <taxon>Rhabditida</taxon>
        <taxon>Rhabditina</taxon>
        <taxon>Diplogasteromorpha</taxon>
        <taxon>Diplogasteroidea</taxon>
        <taxon>Neodiplogasteridae</taxon>
        <taxon>Pristionchus</taxon>
    </lineage>
</organism>
<comment type="caution">
    <text evidence="1">The sequence shown here is derived from an EMBL/GenBank/DDBJ whole genome shotgun (WGS) entry which is preliminary data.</text>
</comment>
<dbReference type="Proteomes" id="UP001328107">
    <property type="component" value="Unassembled WGS sequence"/>
</dbReference>
<name>A0AAN5D434_9BILA</name>
<dbReference type="EMBL" id="BTRK01000005">
    <property type="protein sequence ID" value="GMR55360.1"/>
    <property type="molecule type" value="Genomic_DNA"/>
</dbReference>
<gene>
    <name evidence="1" type="ORF">PMAYCL1PPCAC_25555</name>
</gene>
<accession>A0AAN5D434</accession>
<reference evidence="2" key="1">
    <citation type="submission" date="2022-10" db="EMBL/GenBank/DDBJ databases">
        <title>Genome assembly of Pristionchus species.</title>
        <authorList>
            <person name="Yoshida K."/>
            <person name="Sommer R.J."/>
        </authorList>
    </citation>
    <scope>NUCLEOTIDE SEQUENCE [LARGE SCALE GENOMIC DNA]</scope>
    <source>
        <strain evidence="2">RS5460</strain>
    </source>
</reference>
<feature type="non-terminal residue" evidence="1">
    <location>
        <position position="1"/>
    </location>
</feature>
<protein>
    <submittedName>
        <fullName evidence="1">Uncharacterized protein</fullName>
    </submittedName>
</protein>